<feature type="region of interest" description="Disordered" evidence="1">
    <location>
        <begin position="154"/>
        <end position="203"/>
    </location>
</feature>
<organism evidence="2 3">
    <name type="scientific">Phytophthora fragariaefolia</name>
    <dbReference type="NCBI Taxonomy" id="1490495"/>
    <lineage>
        <taxon>Eukaryota</taxon>
        <taxon>Sar</taxon>
        <taxon>Stramenopiles</taxon>
        <taxon>Oomycota</taxon>
        <taxon>Peronosporomycetes</taxon>
        <taxon>Peronosporales</taxon>
        <taxon>Peronosporaceae</taxon>
        <taxon>Phytophthora</taxon>
    </lineage>
</organism>
<dbReference type="OrthoDB" id="125853at2759"/>
<sequence length="212" mass="23990">MKRGSLDMLTVIDPAKVELQGVAWVKANTRKRCKVQNIMYSQKKWRRFCKYFVLIWIENFPPAIWNVYGMDGKIINRTNNPLERYHRELNARFLTPYPAVSTFVKKIEELARSYADLRKSILAKVANAPRRQVVKLPRAPTLPALKDIVASDTDEEDNVVNEHDVTGGTAIDEAEGKSDEELNVSDDVSSAGEEGGPPQYDTSFQYEAAAQL</sequence>
<comment type="caution">
    <text evidence="2">The sequence shown here is derived from an EMBL/GenBank/DDBJ whole genome shotgun (WGS) entry which is preliminary data.</text>
</comment>
<accession>A0A9W6Y710</accession>
<evidence type="ECO:0000256" key="1">
    <source>
        <dbReference type="SAM" id="MobiDB-lite"/>
    </source>
</evidence>
<evidence type="ECO:0000313" key="2">
    <source>
        <dbReference type="EMBL" id="GMF54124.1"/>
    </source>
</evidence>
<dbReference type="EMBL" id="BSXT01003450">
    <property type="protein sequence ID" value="GMF54124.1"/>
    <property type="molecule type" value="Genomic_DNA"/>
</dbReference>
<dbReference type="Proteomes" id="UP001165121">
    <property type="component" value="Unassembled WGS sequence"/>
</dbReference>
<dbReference type="AlphaFoldDB" id="A0A9W6Y710"/>
<proteinExistence type="predicted"/>
<name>A0A9W6Y710_9STRA</name>
<gene>
    <name evidence="2" type="ORF">Pfra01_002250100</name>
</gene>
<evidence type="ECO:0000313" key="3">
    <source>
        <dbReference type="Proteomes" id="UP001165121"/>
    </source>
</evidence>
<reference evidence="2" key="1">
    <citation type="submission" date="2023-04" db="EMBL/GenBank/DDBJ databases">
        <title>Phytophthora fragariaefolia NBRC 109709.</title>
        <authorList>
            <person name="Ichikawa N."/>
            <person name="Sato H."/>
            <person name="Tonouchi N."/>
        </authorList>
    </citation>
    <scope>NUCLEOTIDE SEQUENCE</scope>
    <source>
        <strain evidence="2">NBRC 109709</strain>
    </source>
</reference>
<protein>
    <submittedName>
        <fullName evidence="2">Unnamed protein product</fullName>
    </submittedName>
</protein>
<keyword evidence="3" id="KW-1185">Reference proteome</keyword>